<dbReference type="GeneID" id="63847516"/>
<dbReference type="Proteomes" id="UP000800039">
    <property type="component" value="Unassembled WGS sequence"/>
</dbReference>
<accession>A0A9P4GJ44</accession>
<evidence type="ECO:0000256" key="1">
    <source>
        <dbReference type="SAM" id="MobiDB-lite"/>
    </source>
</evidence>
<evidence type="ECO:0000313" key="2">
    <source>
        <dbReference type="EMBL" id="KAF1846540.1"/>
    </source>
</evidence>
<name>A0A9P4GJ44_9PLEO</name>
<sequence length="335" mass="38947">MGSFQSRPTSIQEGSTRAEPTNLGFASLPAELRNNTYAQTLRWKGPVTLTYDETSRRFQTPRACLVEGRTPLQALEVLSSLDHYIRREARSYFFANNFIEIKTRQKFTSDPDYVQVYIHFLENIGETGRWSLRHLRLTVSEDSSPHRPKFEQALKLWSLLADCMNLERLDLFLEVDYFYMDQCDALKSHLSTLGFPVSQPWLVVLQSLRHLENLKRLSLQVVFSSRWRHIEVNVHTRATATGLREPKAFKRVRFQVKRPIDEAAELVDQVKGVLRQGLRRRVAIQVSPTETWDQYGADLTFGRTSKGSDNLVLCGARRFKPQERRFNYSNGFREQ</sequence>
<dbReference type="RefSeq" id="XP_040789103.1">
    <property type="nucleotide sequence ID" value="XM_040930264.1"/>
</dbReference>
<feature type="region of interest" description="Disordered" evidence="1">
    <location>
        <begin position="1"/>
        <end position="24"/>
    </location>
</feature>
<gene>
    <name evidence="2" type="ORF">K460DRAFT_314067</name>
</gene>
<keyword evidence="3" id="KW-1185">Reference proteome</keyword>
<dbReference type="AlphaFoldDB" id="A0A9P4GJ44"/>
<dbReference type="PANTHER" id="PTHR42085:SF2">
    <property type="entry name" value="F-BOX DOMAIN-CONTAINING PROTEIN"/>
    <property type="match status" value="1"/>
</dbReference>
<dbReference type="PANTHER" id="PTHR42085">
    <property type="entry name" value="F-BOX DOMAIN-CONTAINING PROTEIN"/>
    <property type="match status" value="1"/>
</dbReference>
<comment type="caution">
    <text evidence="2">The sequence shown here is derived from an EMBL/GenBank/DDBJ whole genome shotgun (WGS) entry which is preliminary data.</text>
</comment>
<organism evidence="2 3">
    <name type="scientific">Cucurbitaria berberidis CBS 394.84</name>
    <dbReference type="NCBI Taxonomy" id="1168544"/>
    <lineage>
        <taxon>Eukaryota</taxon>
        <taxon>Fungi</taxon>
        <taxon>Dikarya</taxon>
        <taxon>Ascomycota</taxon>
        <taxon>Pezizomycotina</taxon>
        <taxon>Dothideomycetes</taxon>
        <taxon>Pleosporomycetidae</taxon>
        <taxon>Pleosporales</taxon>
        <taxon>Pleosporineae</taxon>
        <taxon>Cucurbitariaceae</taxon>
        <taxon>Cucurbitaria</taxon>
    </lineage>
</organism>
<feature type="compositionally biased region" description="Polar residues" evidence="1">
    <location>
        <begin position="1"/>
        <end position="19"/>
    </location>
</feature>
<reference evidence="2" key="1">
    <citation type="submission" date="2020-01" db="EMBL/GenBank/DDBJ databases">
        <authorList>
            <consortium name="DOE Joint Genome Institute"/>
            <person name="Haridas S."/>
            <person name="Albert R."/>
            <person name="Binder M."/>
            <person name="Bloem J."/>
            <person name="Labutti K."/>
            <person name="Salamov A."/>
            <person name="Andreopoulos B."/>
            <person name="Baker S.E."/>
            <person name="Barry K."/>
            <person name="Bills G."/>
            <person name="Bluhm B.H."/>
            <person name="Cannon C."/>
            <person name="Castanera R."/>
            <person name="Culley D.E."/>
            <person name="Daum C."/>
            <person name="Ezra D."/>
            <person name="Gonzalez J.B."/>
            <person name="Henrissat B."/>
            <person name="Kuo A."/>
            <person name="Liang C."/>
            <person name="Lipzen A."/>
            <person name="Lutzoni F."/>
            <person name="Magnuson J."/>
            <person name="Mondo S."/>
            <person name="Nolan M."/>
            <person name="Ohm R."/>
            <person name="Pangilinan J."/>
            <person name="Park H.-J."/>
            <person name="Ramirez L."/>
            <person name="Alfaro M."/>
            <person name="Sun H."/>
            <person name="Tritt A."/>
            <person name="Yoshinaga Y."/>
            <person name="Zwiers L.-H."/>
            <person name="Turgeon B.G."/>
            <person name="Goodwin S.B."/>
            <person name="Spatafora J.W."/>
            <person name="Crous P.W."/>
            <person name="Grigoriev I.V."/>
        </authorList>
    </citation>
    <scope>NUCLEOTIDE SEQUENCE</scope>
    <source>
        <strain evidence="2">CBS 394.84</strain>
    </source>
</reference>
<evidence type="ECO:0000313" key="3">
    <source>
        <dbReference type="Proteomes" id="UP000800039"/>
    </source>
</evidence>
<dbReference type="OrthoDB" id="3751656at2759"/>
<protein>
    <submittedName>
        <fullName evidence="2">Uncharacterized protein</fullName>
    </submittedName>
</protein>
<dbReference type="InterPro" id="IPR038883">
    <property type="entry name" value="AN11006-like"/>
</dbReference>
<proteinExistence type="predicted"/>
<dbReference type="EMBL" id="ML976616">
    <property type="protein sequence ID" value="KAF1846540.1"/>
    <property type="molecule type" value="Genomic_DNA"/>
</dbReference>